<dbReference type="Gramene" id="KFK23324">
    <property type="protein sequence ID" value="KFK23324"/>
    <property type="gene ID" value="AALP_AAs74635U001400"/>
</dbReference>
<proteinExistence type="predicted"/>
<dbReference type="EMBL" id="KL980127">
    <property type="protein sequence ID" value="KFK23324.1"/>
    <property type="molecule type" value="Genomic_DNA"/>
</dbReference>
<evidence type="ECO:0000313" key="1">
    <source>
        <dbReference type="EMBL" id="KFK23324.1"/>
    </source>
</evidence>
<gene>
    <name evidence="1" type="ORF">AALP_AAs74635U001400</name>
</gene>
<accession>A0A087G0C2</accession>
<dbReference type="Proteomes" id="UP000029120">
    <property type="component" value="Unassembled WGS sequence"/>
</dbReference>
<name>A0A087G0C2_ARAAL</name>
<dbReference type="AlphaFoldDB" id="A0A087G0C2"/>
<evidence type="ECO:0000313" key="2">
    <source>
        <dbReference type="Proteomes" id="UP000029120"/>
    </source>
</evidence>
<reference evidence="2" key="1">
    <citation type="journal article" date="2015" name="Nat. Plants">
        <title>Genome expansion of Arabis alpina linked with retrotransposition and reduced symmetric DNA methylation.</title>
        <authorList>
            <person name="Willing E.M."/>
            <person name="Rawat V."/>
            <person name="Mandakova T."/>
            <person name="Maumus F."/>
            <person name="James G.V."/>
            <person name="Nordstroem K.J."/>
            <person name="Becker C."/>
            <person name="Warthmann N."/>
            <person name="Chica C."/>
            <person name="Szarzynska B."/>
            <person name="Zytnicki M."/>
            <person name="Albani M.C."/>
            <person name="Kiefer C."/>
            <person name="Bergonzi S."/>
            <person name="Castaings L."/>
            <person name="Mateos J.L."/>
            <person name="Berns M.C."/>
            <person name="Bujdoso N."/>
            <person name="Piofczyk T."/>
            <person name="de Lorenzo L."/>
            <person name="Barrero-Sicilia C."/>
            <person name="Mateos I."/>
            <person name="Piednoel M."/>
            <person name="Hagmann J."/>
            <person name="Chen-Min-Tao R."/>
            <person name="Iglesias-Fernandez R."/>
            <person name="Schuster S.C."/>
            <person name="Alonso-Blanco C."/>
            <person name="Roudier F."/>
            <person name="Carbonero P."/>
            <person name="Paz-Ares J."/>
            <person name="Davis S.J."/>
            <person name="Pecinka A."/>
            <person name="Quesneville H."/>
            <person name="Colot V."/>
            <person name="Lysak M.A."/>
            <person name="Weigel D."/>
            <person name="Coupland G."/>
            <person name="Schneeberger K."/>
        </authorList>
    </citation>
    <scope>NUCLEOTIDE SEQUENCE [LARGE SCALE GENOMIC DNA]</scope>
    <source>
        <strain evidence="2">cv. Pajares</strain>
    </source>
</reference>
<sequence>MVKLNLDVVDSDEELELPKAALPPEREGLRPDKTPIAHGQSKGMMGGLIADSHQAEEARLEKERWAQEVLGSGDRGEKMVRFNTTGLLIELDHLYAGAMVRAGDVEGSGSSPHDFVFEFRGERKHISQVPLACLQFVRCVRGGADFLSPHRDDSLPSDRDVKFAMSAISNGELVAELSQLLEARCKAEQELVKFKDLLDHSQRMNNDLIADQDALNSRVADLTSVLAEAEEMKKKEVSWVEGEVTELKSSTKDAVARVVSEEKNKAMSNLRKSLEIMEERSRAQTEVHRLASLANELWTSLLRRVLTTKPRGPKQTVDSPWLGRPPALTRAEIEEAAVEEAEDDADLLELQGDEGIETVEPAEGEVAELKSSSKDAVARAVTEAKKKARSKLRKSLKIMEERSRAQTEVDRLASLASQAVGAIRRIEKATKDGVPVNTAKKEKLEARLAGYNAVAESIVLPPVPEDSSEDEEVEPARDLALDISYMERTEVDGRLTMAGKTR</sequence>
<protein>
    <submittedName>
        <fullName evidence="1">Uncharacterized protein</fullName>
    </submittedName>
</protein>
<keyword evidence="2" id="KW-1185">Reference proteome</keyword>
<organism evidence="1 2">
    <name type="scientific">Arabis alpina</name>
    <name type="common">Alpine rock-cress</name>
    <dbReference type="NCBI Taxonomy" id="50452"/>
    <lineage>
        <taxon>Eukaryota</taxon>
        <taxon>Viridiplantae</taxon>
        <taxon>Streptophyta</taxon>
        <taxon>Embryophyta</taxon>
        <taxon>Tracheophyta</taxon>
        <taxon>Spermatophyta</taxon>
        <taxon>Magnoliopsida</taxon>
        <taxon>eudicotyledons</taxon>
        <taxon>Gunneridae</taxon>
        <taxon>Pentapetalae</taxon>
        <taxon>rosids</taxon>
        <taxon>malvids</taxon>
        <taxon>Brassicales</taxon>
        <taxon>Brassicaceae</taxon>
        <taxon>Arabideae</taxon>
        <taxon>Arabis</taxon>
    </lineage>
</organism>